<evidence type="ECO:0000256" key="8">
    <source>
        <dbReference type="ARBA" id="ARBA00043975"/>
    </source>
</evidence>
<keyword evidence="3" id="KW-0547">Nucleotide-binding</keyword>
<dbReference type="CDD" id="cd00009">
    <property type="entry name" value="AAA"/>
    <property type="match status" value="1"/>
</dbReference>
<comment type="caution">
    <text evidence="10">The sequence shown here is derived from an EMBL/GenBank/DDBJ whole genome shotgun (WGS) entry which is preliminary data.</text>
</comment>
<comment type="subcellular location">
    <subcellularLocation>
        <location evidence="1">Nucleus</location>
    </subcellularLocation>
</comment>
<reference evidence="10" key="1">
    <citation type="submission" date="2020-05" db="EMBL/GenBank/DDBJ databases">
        <title>Phylogenomic resolution of chytrid fungi.</title>
        <authorList>
            <person name="Stajich J.E."/>
            <person name="Amses K."/>
            <person name="Simmons R."/>
            <person name="Seto K."/>
            <person name="Myers J."/>
            <person name="Bonds A."/>
            <person name="Quandt C.A."/>
            <person name="Barry K."/>
            <person name="Liu P."/>
            <person name="Grigoriev I."/>
            <person name="Longcore J.E."/>
            <person name="James T.Y."/>
        </authorList>
    </citation>
    <scope>NUCLEOTIDE SEQUENCE</scope>
    <source>
        <strain evidence="10">JEL0476</strain>
    </source>
</reference>
<dbReference type="EMBL" id="JADGJW010000065">
    <property type="protein sequence ID" value="KAJ3225291.1"/>
    <property type="molecule type" value="Genomic_DNA"/>
</dbReference>
<organism evidence="10 11">
    <name type="scientific">Clydaea vesicula</name>
    <dbReference type="NCBI Taxonomy" id="447962"/>
    <lineage>
        <taxon>Eukaryota</taxon>
        <taxon>Fungi</taxon>
        <taxon>Fungi incertae sedis</taxon>
        <taxon>Chytridiomycota</taxon>
        <taxon>Chytridiomycota incertae sedis</taxon>
        <taxon>Chytridiomycetes</taxon>
        <taxon>Lobulomycetales</taxon>
        <taxon>Lobulomycetaceae</taxon>
        <taxon>Clydaea</taxon>
    </lineage>
</organism>
<evidence type="ECO:0000256" key="7">
    <source>
        <dbReference type="ARBA" id="ARBA00023306"/>
    </source>
</evidence>
<accession>A0AAD5U6Y5</accession>
<evidence type="ECO:0000256" key="6">
    <source>
        <dbReference type="ARBA" id="ARBA00023242"/>
    </source>
</evidence>
<dbReference type="CDD" id="cd18140">
    <property type="entry name" value="HLD_clamp_RFC"/>
    <property type="match status" value="1"/>
</dbReference>
<dbReference type="Pfam" id="PF00004">
    <property type="entry name" value="AAA"/>
    <property type="match status" value="1"/>
</dbReference>
<sequence length="1138" mass="130580">MGDFFEEELDVFDDDAMQAMMEMEEILHNENSVTPNNLNLPKRVGTYDSSELLTENLTLHKYHSDTNAFSFRGSCHSPSSRPCISQDPFPLISSQQQDEVQNRQNISIGGIMFEDSSDDEIENTSSNDEKSAKLMDFNTSNLIESKISIGGVSFVETDDDEGPQEYEGVKKFSGCISNKNFSKNEVVFMDDTEFNEAKAINLENETKKLTSSVLFEDSDNNYENFVFAKNLTPKKSFTEASLEINFHSMSPKMRSRKRSYEEQEFFISDRFKKKNEETLFSSKPSKFVKHQSSDEENANEDFTIEDKRAVKFAQNLSRQLHQNNFSSNNDFKLVKSKDFTVKPKDAIYYSVHMENGEKFYFPKIIKKKINFDRYTTNCSITESKNLNFGNIPNMIDTSLQDKTSEILLKENIQISGNPLRTTLWVNKYAPKQYIDLIGNESLNRKVLNWVKHWDQCSFGKKIKKKKIKTNKLMLTESDPYGRPFKKVVIDLIILLISGRAGLGKTTLAHVIGKHAGYNIVEINASDDRTGEVLKNKLQGALTNRNINNGKPNLIVIDEIDGASQTGGDQSFMKFLTDLVNNDGKTGSAAFDAAGIKKKMKRATRITRPIICICNDLYAPVLKTLRAIAEIVIIPSPAPLQALSKRLEEICKLEGLRTDIHSLMQLCLITDGDLRSCLNTLQFAYSKISTIEKKEKKKKRFDVDFIEKLDIGLKDMEKNFFFILEELFTLPINSKKNASVEHGKFIQRLFKLIISNDDIERLIQGIFENYLSSLNSNAMSNLFQISKSHSDSASSRIDAALDWLSFYDILDSKVNQNPSCFGLKVYLPYSLISFHHFFASSFKRNNLVYPKADYQNYLKRKNLENILNEFNSSMELKSKLLWGFNNSRELYNKAGSSQIKIFLEFIPYLLKIISPELKGYNLVLMNAKDKSAVKKLVDIMCSNGLMFVQEKQNLGVYDYKLQPPIEQLIEFSDFLTPKKTSSFFKKNPKIYNTALVKTGHQQTILRFSYGLKQILSLEIEKERLRRLDHFMEKKIKRNIEYEAHKQINGKESDETLDSAVNLKPRVTAPKIVTNIEPVKIESIKPLRDFFGRIIKIEEIIETDTEKSFKSEKLKNTVLYKYNEGFSNAVRKPVLIKDFF</sequence>
<dbReference type="InterPro" id="IPR003959">
    <property type="entry name" value="ATPase_AAA_core"/>
</dbReference>
<dbReference type="InterPro" id="IPR053016">
    <property type="entry name" value="CTF18-RFC_complex"/>
</dbReference>
<dbReference type="AlphaFoldDB" id="A0AAD5U6Y5"/>
<protein>
    <submittedName>
        <fullName evidence="10">Chromosome transmission fidelity protein 18</fullName>
    </submittedName>
</protein>
<keyword evidence="2" id="KW-0235">DNA replication</keyword>
<keyword evidence="11" id="KW-1185">Reference proteome</keyword>
<evidence type="ECO:0000256" key="2">
    <source>
        <dbReference type="ARBA" id="ARBA00022705"/>
    </source>
</evidence>
<dbReference type="Gene3D" id="3.40.50.300">
    <property type="entry name" value="P-loop containing nucleotide triphosphate hydrolases"/>
    <property type="match status" value="1"/>
</dbReference>
<dbReference type="Gene3D" id="1.10.8.60">
    <property type="match status" value="1"/>
</dbReference>
<evidence type="ECO:0000256" key="4">
    <source>
        <dbReference type="ARBA" id="ARBA00022840"/>
    </source>
</evidence>
<evidence type="ECO:0000256" key="3">
    <source>
        <dbReference type="ARBA" id="ARBA00022741"/>
    </source>
</evidence>
<proteinExistence type="inferred from homology"/>
<feature type="domain" description="AAA+ ATPase" evidence="9">
    <location>
        <begin position="490"/>
        <end position="638"/>
    </location>
</feature>
<evidence type="ECO:0000256" key="1">
    <source>
        <dbReference type="ARBA" id="ARBA00004123"/>
    </source>
</evidence>
<dbReference type="PANTHER" id="PTHR46765:SF1">
    <property type="entry name" value="P-LOOP CONTAINING NUCLEOSIDE TRIPHOSPHATE HYDROLASES SUPERFAMILY PROTEIN"/>
    <property type="match status" value="1"/>
</dbReference>
<comment type="similarity">
    <text evidence="8">Belongs to the activator 1 small subunits family. CTF18 subfamily.</text>
</comment>
<dbReference type="SMART" id="SM00382">
    <property type="entry name" value="AAA"/>
    <property type="match status" value="1"/>
</dbReference>
<dbReference type="GO" id="GO:0005524">
    <property type="term" value="F:ATP binding"/>
    <property type="evidence" value="ECO:0007669"/>
    <property type="project" value="UniProtKB-KW"/>
</dbReference>
<dbReference type="GO" id="GO:0003677">
    <property type="term" value="F:DNA binding"/>
    <property type="evidence" value="ECO:0007669"/>
    <property type="project" value="UniProtKB-KW"/>
</dbReference>
<gene>
    <name evidence="10" type="primary">CHTF18</name>
    <name evidence="10" type="ORF">HK099_007026</name>
</gene>
<keyword evidence="6" id="KW-0539">Nucleus</keyword>
<dbReference type="PANTHER" id="PTHR46765">
    <property type="entry name" value="P-LOOP CONTAINING NUCLEOSIDE TRIPHOSPHATE HYDROLASES SUPERFAMILY PROTEIN"/>
    <property type="match status" value="1"/>
</dbReference>
<dbReference type="GO" id="GO:0006260">
    <property type="term" value="P:DNA replication"/>
    <property type="evidence" value="ECO:0007669"/>
    <property type="project" value="UniProtKB-KW"/>
</dbReference>
<dbReference type="InterPro" id="IPR003593">
    <property type="entry name" value="AAA+_ATPase"/>
</dbReference>
<dbReference type="InterPro" id="IPR027417">
    <property type="entry name" value="P-loop_NTPase"/>
</dbReference>
<evidence type="ECO:0000256" key="5">
    <source>
        <dbReference type="ARBA" id="ARBA00023125"/>
    </source>
</evidence>
<dbReference type="SUPFAM" id="SSF52540">
    <property type="entry name" value="P-loop containing nucleoside triphosphate hydrolases"/>
    <property type="match status" value="1"/>
</dbReference>
<dbReference type="Proteomes" id="UP001211065">
    <property type="component" value="Unassembled WGS sequence"/>
</dbReference>
<dbReference type="InterPro" id="IPR047854">
    <property type="entry name" value="RFC_lid"/>
</dbReference>
<evidence type="ECO:0000313" key="11">
    <source>
        <dbReference type="Proteomes" id="UP001211065"/>
    </source>
</evidence>
<keyword evidence="7" id="KW-0131">Cell cycle</keyword>
<name>A0AAD5U6Y5_9FUNG</name>
<evidence type="ECO:0000313" key="10">
    <source>
        <dbReference type="EMBL" id="KAJ3225291.1"/>
    </source>
</evidence>
<dbReference type="GO" id="GO:0016887">
    <property type="term" value="F:ATP hydrolysis activity"/>
    <property type="evidence" value="ECO:0007669"/>
    <property type="project" value="InterPro"/>
</dbReference>
<keyword evidence="5" id="KW-0238">DNA-binding</keyword>
<dbReference type="GO" id="GO:0005634">
    <property type="term" value="C:nucleus"/>
    <property type="evidence" value="ECO:0007669"/>
    <property type="project" value="UniProtKB-SubCell"/>
</dbReference>
<keyword evidence="4" id="KW-0067">ATP-binding</keyword>
<evidence type="ECO:0000259" key="9">
    <source>
        <dbReference type="SMART" id="SM00382"/>
    </source>
</evidence>